<dbReference type="InterPro" id="IPR014861">
    <property type="entry name" value="CNP1-like_dom"/>
</dbReference>
<name>A0A1F6T1U7_9PROT</name>
<dbReference type="Pfam" id="PF08750">
    <property type="entry name" value="CNP1"/>
    <property type="match status" value="1"/>
</dbReference>
<reference evidence="3 4" key="1">
    <citation type="journal article" date="2016" name="Nat. Commun.">
        <title>Thousands of microbial genomes shed light on interconnected biogeochemical processes in an aquifer system.</title>
        <authorList>
            <person name="Anantharaman K."/>
            <person name="Brown C.T."/>
            <person name="Hug L.A."/>
            <person name="Sharon I."/>
            <person name="Castelle C.J."/>
            <person name="Probst A.J."/>
            <person name="Thomas B.C."/>
            <person name="Singh A."/>
            <person name="Wilkins M.J."/>
            <person name="Karaoz U."/>
            <person name="Brodie E.L."/>
            <person name="Williams K.H."/>
            <person name="Hubbard S.S."/>
            <person name="Banfield J.F."/>
        </authorList>
    </citation>
    <scope>NUCLEOTIDE SEQUENCE [LARGE SCALE GENOMIC DNA]</scope>
</reference>
<dbReference type="AlphaFoldDB" id="A0A1F6T1U7"/>
<gene>
    <name evidence="3" type="ORF">A2140_01065</name>
</gene>
<evidence type="ECO:0000313" key="3">
    <source>
        <dbReference type="EMBL" id="OGI38909.1"/>
    </source>
</evidence>
<dbReference type="Proteomes" id="UP000178379">
    <property type="component" value="Unassembled WGS sequence"/>
</dbReference>
<keyword evidence="1" id="KW-0732">Signal</keyword>
<evidence type="ECO:0000313" key="4">
    <source>
        <dbReference type="Proteomes" id="UP000178379"/>
    </source>
</evidence>
<dbReference type="STRING" id="1817756.A2140_01065"/>
<feature type="signal peptide" evidence="1">
    <location>
        <begin position="1"/>
        <end position="22"/>
    </location>
</feature>
<sequence>MKQGACALSVLVAIVLPGILPAASDDGNALKGWAYDPNLTGQWKESPSSLPEPPPATARMLAAPMRPTDTLKLYVDPPSLSLLKDGVARLTLVVETPGGARNVFHDGFRCETKEFKTYAIGKTDGTWMPLKDPEWQKVSFYPSNAFRDTLMRHYLCSRQGGARQPDEILREIRYPSSSTE</sequence>
<dbReference type="EMBL" id="MFSQ01000110">
    <property type="protein sequence ID" value="OGI38909.1"/>
    <property type="molecule type" value="Genomic_DNA"/>
</dbReference>
<protein>
    <recommendedName>
        <fullName evidence="2">CNP1-like uncharacterized domain-containing protein</fullName>
    </recommendedName>
</protein>
<organism evidence="3 4">
    <name type="scientific">Candidatus Muproteobacteria bacterium RBG_16_62_13</name>
    <dbReference type="NCBI Taxonomy" id="1817756"/>
    <lineage>
        <taxon>Bacteria</taxon>
        <taxon>Pseudomonadati</taxon>
        <taxon>Pseudomonadota</taxon>
        <taxon>Candidatus Muproteobacteria</taxon>
    </lineage>
</organism>
<evidence type="ECO:0000259" key="2">
    <source>
        <dbReference type="Pfam" id="PF08750"/>
    </source>
</evidence>
<evidence type="ECO:0000256" key="1">
    <source>
        <dbReference type="SAM" id="SignalP"/>
    </source>
</evidence>
<comment type="caution">
    <text evidence="3">The sequence shown here is derived from an EMBL/GenBank/DDBJ whole genome shotgun (WGS) entry which is preliminary data.</text>
</comment>
<feature type="domain" description="CNP1-like uncharacterised" evidence="2">
    <location>
        <begin position="42"/>
        <end position="173"/>
    </location>
</feature>
<accession>A0A1F6T1U7</accession>
<proteinExistence type="predicted"/>
<feature type="chain" id="PRO_5009526537" description="CNP1-like uncharacterized domain-containing protein" evidence="1">
    <location>
        <begin position="23"/>
        <end position="180"/>
    </location>
</feature>